<evidence type="ECO:0008006" key="4">
    <source>
        <dbReference type="Google" id="ProtNLM"/>
    </source>
</evidence>
<name>A0A3B0C9R8_9FLAO</name>
<reference evidence="2 3" key="1">
    <citation type="submission" date="2018-10" db="EMBL/GenBank/DDBJ databases">
        <title>Ulvibacterium marinum gen. nov., sp. nov., a novel marine bacterium of the family Flavobacteriaceae, isolated from a culture of the green alga Ulva prolifera.</title>
        <authorList>
            <person name="Zhang Z."/>
        </authorList>
    </citation>
    <scope>NUCLEOTIDE SEQUENCE [LARGE SCALE GENOMIC DNA]</scope>
    <source>
        <strain evidence="2 3">CCMM003</strain>
    </source>
</reference>
<keyword evidence="1" id="KW-0812">Transmembrane</keyword>
<evidence type="ECO:0000313" key="3">
    <source>
        <dbReference type="Proteomes" id="UP000276603"/>
    </source>
</evidence>
<comment type="caution">
    <text evidence="2">The sequence shown here is derived from an EMBL/GenBank/DDBJ whole genome shotgun (WGS) entry which is preliminary data.</text>
</comment>
<feature type="transmembrane region" description="Helical" evidence="1">
    <location>
        <begin position="7"/>
        <end position="27"/>
    </location>
</feature>
<evidence type="ECO:0000313" key="2">
    <source>
        <dbReference type="EMBL" id="RKN81348.1"/>
    </source>
</evidence>
<protein>
    <recommendedName>
        <fullName evidence="4">tRNA_anti-like</fullName>
    </recommendedName>
</protein>
<dbReference type="AlphaFoldDB" id="A0A3B0C9R8"/>
<sequence length="144" mass="16497">MKRLGKFIGLLILTAFLGSIFLLWRMYDSEDVNILYAEPELHLNAETLISHFEKENDYYLEPEKIVEIEGTIKEINSINNRITILLEGGANESACVICDMQTDQTIGIENLRPKDTIRLKGVFKGFLKDAIFLNCIISQRKTNE</sequence>
<dbReference type="EMBL" id="RBCJ01000002">
    <property type="protein sequence ID" value="RKN81348.1"/>
    <property type="molecule type" value="Genomic_DNA"/>
</dbReference>
<keyword evidence="1" id="KW-1133">Transmembrane helix</keyword>
<dbReference type="Proteomes" id="UP000276603">
    <property type="component" value="Unassembled WGS sequence"/>
</dbReference>
<keyword evidence="1" id="KW-0472">Membrane</keyword>
<dbReference type="Pfam" id="PF12869">
    <property type="entry name" value="tRNA_anti-like"/>
    <property type="match status" value="1"/>
</dbReference>
<accession>A0A3B0C9R8</accession>
<evidence type="ECO:0000256" key="1">
    <source>
        <dbReference type="SAM" id="Phobius"/>
    </source>
</evidence>
<keyword evidence="3" id="KW-1185">Reference proteome</keyword>
<gene>
    <name evidence="2" type="ORF">D7Z94_10470</name>
</gene>
<organism evidence="2 3">
    <name type="scientific">Ulvibacterium marinum</name>
    <dbReference type="NCBI Taxonomy" id="2419782"/>
    <lineage>
        <taxon>Bacteria</taxon>
        <taxon>Pseudomonadati</taxon>
        <taxon>Bacteroidota</taxon>
        <taxon>Flavobacteriia</taxon>
        <taxon>Flavobacteriales</taxon>
        <taxon>Flavobacteriaceae</taxon>
        <taxon>Ulvibacterium</taxon>
    </lineage>
</organism>
<proteinExistence type="predicted"/>
<dbReference type="InterPro" id="IPR024422">
    <property type="entry name" value="Protein_unknown_function_OB"/>
</dbReference>